<evidence type="ECO:0000313" key="4">
    <source>
        <dbReference type="EMBL" id="GGP26838.1"/>
    </source>
</evidence>
<accession>A0ABQ2PNF0</accession>
<comment type="caution">
    <text evidence="4">The sequence shown here is derived from an EMBL/GenBank/DDBJ whole genome shotgun (WGS) entry which is preliminary data.</text>
</comment>
<dbReference type="RefSeq" id="WP_188694545.1">
    <property type="nucleotide sequence ID" value="NZ_BMLY01000004.1"/>
</dbReference>
<dbReference type="EMBL" id="BMLY01000004">
    <property type="protein sequence ID" value="GGP26838.1"/>
    <property type="molecule type" value="Genomic_DNA"/>
</dbReference>
<feature type="compositionally biased region" description="Acidic residues" evidence="3">
    <location>
        <begin position="217"/>
        <end position="228"/>
    </location>
</feature>
<dbReference type="SUPFAM" id="SSF81901">
    <property type="entry name" value="HCP-like"/>
    <property type="match status" value="1"/>
</dbReference>
<evidence type="ECO:0000256" key="1">
    <source>
        <dbReference type="ARBA" id="ARBA00093464"/>
    </source>
</evidence>
<proteinExistence type="inferred from homology"/>
<comment type="similarity">
    <text evidence="1">Belongs to the MaoP family.</text>
</comment>
<reference evidence="5" key="1">
    <citation type="journal article" date="2019" name="Int. J. Syst. Evol. Microbiol.">
        <title>The Global Catalogue of Microorganisms (GCM) 10K type strain sequencing project: providing services to taxonomists for standard genome sequencing and annotation.</title>
        <authorList>
            <consortium name="The Broad Institute Genomics Platform"/>
            <consortium name="The Broad Institute Genome Sequencing Center for Infectious Disease"/>
            <person name="Wu L."/>
            <person name="Ma J."/>
        </authorList>
    </citation>
    <scope>NUCLEOTIDE SEQUENCE [LARGE SCALE GENOMIC DNA]</scope>
    <source>
        <strain evidence="5">CGMCC 1.8860</strain>
    </source>
</reference>
<protein>
    <recommendedName>
        <fullName evidence="2">Macrodomain Ori protein</fullName>
    </recommendedName>
</protein>
<feature type="region of interest" description="Disordered" evidence="3">
    <location>
        <begin position="203"/>
        <end position="232"/>
    </location>
</feature>
<dbReference type="Gene3D" id="1.25.40.10">
    <property type="entry name" value="Tetratricopeptide repeat domain"/>
    <property type="match status" value="1"/>
</dbReference>
<evidence type="ECO:0000256" key="3">
    <source>
        <dbReference type="SAM" id="MobiDB-lite"/>
    </source>
</evidence>
<dbReference type="Proteomes" id="UP000621859">
    <property type="component" value="Unassembled WGS sequence"/>
</dbReference>
<dbReference type="InterPro" id="IPR007335">
    <property type="entry name" value="DUF413"/>
</dbReference>
<dbReference type="InterPro" id="IPR006597">
    <property type="entry name" value="Sel1-like"/>
</dbReference>
<evidence type="ECO:0000313" key="5">
    <source>
        <dbReference type="Proteomes" id="UP000621859"/>
    </source>
</evidence>
<dbReference type="Pfam" id="PF04219">
    <property type="entry name" value="DUF413"/>
    <property type="match status" value="1"/>
</dbReference>
<sequence length="248" mass="27842">MTEQFESFDLNETFFTADELAWVRKYGPALDELVRGLRSPKTDAQASFLRVVRGDAPPLSPAEQLWVRVLLAREVTQLRTKIAARDALLESVASVRSSILIQELGIEFFERSNHPAMLRVGADHYLKNDSTDPTKTFALALQASQLGDGQSSYIVGMLYEYGIGISEDRNEANKFYRLAVKRGVEEAQAKIFVKPSLPSAKENHLLWPSPKSTSRESEDDWNNGDDFDSGAWEQILGGPEEAVFEREE</sequence>
<name>A0ABQ2PNF0_9NEIS</name>
<dbReference type="SMART" id="SM00671">
    <property type="entry name" value="SEL1"/>
    <property type="match status" value="2"/>
</dbReference>
<organism evidence="4 5">
    <name type="scientific">Silvimonas amylolytica</name>
    <dbReference type="NCBI Taxonomy" id="449663"/>
    <lineage>
        <taxon>Bacteria</taxon>
        <taxon>Pseudomonadati</taxon>
        <taxon>Pseudomonadota</taxon>
        <taxon>Betaproteobacteria</taxon>
        <taxon>Neisseriales</taxon>
        <taxon>Chitinibacteraceae</taxon>
        <taxon>Silvimonas</taxon>
    </lineage>
</organism>
<dbReference type="InterPro" id="IPR011990">
    <property type="entry name" value="TPR-like_helical_dom_sf"/>
</dbReference>
<evidence type="ECO:0000256" key="2">
    <source>
        <dbReference type="ARBA" id="ARBA00093628"/>
    </source>
</evidence>
<keyword evidence="5" id="KW-1185">Reference proteome</keyword>
<gene>
    <name evidence="4" type="ORF">GCM10010971_26570</name>
</gene>